<proteinExistence type="predicted"/>
<comment type="caution">
    <text evidence="1">The sequence shown here is derived from an EMBL/GenBank/DDBJ whole genome shotgun (WGS) entry which is preliminary data.</text>
</comment>
<gene>
    <name evidence="1" type="ORF">D5086_005539</name>
</gene>
<organism evidence="1 2">
    <name type="scientific">Populus alba</name>
    <name type="common">White poplar</name>
    <dbReference type="NCBI Taxonomy" id="43335"/>
    <lineage>
        <taxon>Eukaryota</taxon>
        <taxon>Viridiplantae</taxon>
        <taxon>Streptophyta</taxon>
        <taxon>Embryophyta</taxon>
        <taxon>Tracheophyta</taxon>
        <taxon>Spermatophyta</taxon>
        <taxon>Magnoliopsida</taxon>
        <taxon>eudicotyledons</taxon>
        <taxon>Gunneridae</taxon>
        <taxon>Pentapetalae</taxon>
        <taxon>rosids</taxon>
        <taxon>fabids</taxon>
        <taxon>Malpighiales</taxon>
        <taxon>Salicaceae</taxon>
        <taxon>Saliceae</taxon>
        <taxon>Populus</taxon>
    </lineage>
</organism>
<accession>A0ACC4CTK3</accession>
<evidence type="ECO:0000313" key="2">
    <source>
        <dbReference type="Proteomes" id="UP000309997"/>
    </source>
</evidence>
<reference evidence="1 2" key="1">
    <citation type="journal article" date="2024" name="Plant Biotechnol. J.">
        <title>Genome and CRISPR/Cas9 system of a widespread forest tree (Populus alba) in the world.</title>
        <authorList>
            <person name="Liu Y.J."/>
            <person name="Jiang P.F."/>
            <person name="Han X.M."/>
            <person name="Li X.Y."/>
            <person name="Wang H.M."/>
            <person name="Wang Y.J."/>
            <person name="Wang X.X."/>
            <person name="Zeng Q.Y."/>
        </authorList>
    </citation>
    <scope>NUCLEOTIDE SEQUENCE [LARGE SCALE GENOMIC DNA]</scope>
    <source>
        <strain evidence="2">cv. PAL-ZL1</strain>
    </source>
</reference>
<evidence type="ECO:0000313" key="1">
    <source>
        <dbReference type="EMBL" id="KAL3604680.1"/>
    </source>
</evidence>
<keyword evidence="2" id="KW-1185">Reference proteome</keyword>
<dbReference type="Proteomes" id="UP000309997">
    <property type="component" value="Unassembled WGS sequence"/>
</dbReference>
<dbReference type="EMBL" id="RCHU02000002">
    <property type="protein sequence ID" value="KAL3604680.1"/>
    <property type="molecule type" value="Genomic_DNA"/>
</dbReference>
<name>A0ACC4CTK3_POPAL</name>
<protein>
    <submittedName>
        <fullName evidence="1">Uncharacterized protein</fullName>
    </submittedName>
</protein>
<sequence length="460" mass="50663">MDYSLYTTSNKTLSLRFLPSAVKSRKLPSISSRSWTFKSSTAFLNRKVERQPRRGVAVIVVARAGSSSHCEPSSSSSSSLNTPLELRSAAGKFLSGVFQNQKQLFHVAVTDELKLLADDRDSALSRMVRSSGSDEASLHSCLIVLHLDILITIAINVLYYLIGSNGATQLPNSASLLSSARRIAELKEHECQVAVEDVMYMLVLYKFSEIRVPLVPKLSRCIYNGRLEIRPSKDWELESIHSFEVLEMVREHVSTVIGLKVNSSVADSWATTECEFLVVTLFCVRLKLCLQCTCYMGVDYITVTCAQTESKIQFRFRFIFLAITALSSLVSRLIFSATAHLLVLIIQGCRLPGQAVQGGLQVIADVIRACFEYVLQFIVEKICSSTAAAVDLLIEGISGSAALTGSALGGLVEKTRASLDGILENSLSQLAEDFRQMISTIMTDLWSNYKDAVGYFTQNA</sequence>